<sequence>MRNTTKLLSILENEGEILVKPFHAGKIISNRTECDETNTSMLDSFRNQKITLFDAETKQVNTLLLELYYNRFPLFCKIFPKQYIRCLSTVSNGSQSIGSIQQRLTFGKSCYDVYNSQYEHINTLILRKSYFRSKIQHRISEYEILDRNEIDIIGRIYPFSTDLERSQYGQAVAIKLPQDMNVEIKATLVIAVLILKTRLH</sequence>
<name>B3G3Y0_ADIVA</name>
<organism evidence="1">
    <name type="scientific">Adineta vaga</name>
    <name type="common">Rotifer</name>
    <name type="synonym">Callidina vaga</name>
    <dbReference type="NCBI Taxonomy" id="104782"/>
    <lineage>
        <taxon>Eukaryota</taxon>
        <taxon>Metazoa</taxon>
        <taxon>Spiralia</taxon>
        <taxon>Gnathifera</taxon>
        <taxon>Rotifera</taxon>
        <taxon>Eurotatoria</taxon>
        <taxon>Bdelloidea</taxon>
        <taxon>Adinetida</taxon>
        <taxon>Adinetidae</taxon>
        <taxon>Adineta</taxon>
    </lineage>
</organism>
<proteinExistence type="predicted"/>
<accession>B3G3Y0</accession>
<reference evidence="1" key="1">
    <citation type="journal article" date="2009" name="Mol. Biol. Evol.">
        <title>Degenerate tetraploidy was established before bdelloid rotifer families diverged.</title>
        <authorList>
            <person name="Hur J.H."/>
            <person name="Van Doninck K."/>
            <person name="Mandigo M.L."/>
            <person name="Meselson M."/>
        </authorList>
    </citation>
    <scope>NUCLEOTIDE SEQUENCE</scope>
</reference>
<evidence type="ECO:0000313" key="1">
    <source>
        <dbReference type="EMBL" id="ACD88951.1"/>
    </source>
</evidence>
<dbReference type="EMBL" id="EU637017">
    <property type="protein sequence ID" value="ACD88951.1"/>
    <property type="molecule type" value="Genomic_DNA"/>
</dbReference>
<dbReference type="AlphaFoldDB" id="B3G3Y0"/>
<evidence type="ECO:0008006" key="2">
    <source>
        <dbReference type="Google" id="ProtNLM"/>
    </source>
</evidence>
<protein>
    <recommendedName>
        <fullName evidence="2">Phospholipid scramblase</fullName>
    </recommendedName>
</protein>